<evidence type="ECO:0000256" key="3">
    <source>
        <dbReference type="ARBA" id="ARBA00023027"/>
    </source>
</evidence>
<name>A0A4R0X7F9_9BURK</name>
<keyword evidence="2 4" id="KW-0560">Oxidoreductase</keyword>
<dbReference type="InterPro" id="IPR012394">
    <property type="entry name" value="Aldehyde_DH_NAD(P)"/>
</dbReference>
<dbReference type="Pfam" id="PF00171">
    <property type="entry name" value="Aldedh"/>
    <property type="match status" value="1"/>
</dbReference>
<dbReference type="Gene3D" id="3.40.605.10">
    <property type="entry name" value="Aldehyde Dehydrogenase, Chain A, domain 1"/>
    <property type="match status" value="1"/>
</dbReference>
<dbReference type="PIRSF" id="PIRSF036492">
    <property type="entry name" value="ALDH"/>
    <property type="match status" value="1"/>
</dbReference>
<evidence type="ECO:0000256" key="4">
    <source>
        <dbReference type="PIRNR" id="PIRNR036492"/>
    </source>
</evidence>
<proteinExistence type="inferred from homology"/>
<dbReference type="PANTHER" id="PTHR43570:SF20">
    <property type="entry name" value="ALDEHYDE DEHYDROGENASE ALDX-RELATED"/>
    <property type="match status" value="1"/>
</dbReference>
<dbReference type="GO" id="GO:0004029">
    <property type="term" value="F:aldehyde dehydrogenase (NAD+) activity"/>
    <property type="evidence" value="ECO:0007669"/>
    <property type="project" value="TreeGrafter"/>
</dbReference>
<dbReference type="CDD" id="cd07133">
    <property type="entry name" value="ALDH_CALDH_CalB"/>
    <property type="match status" value="1"/>
</dbReference>
<keyword evidence="3" id="KW-0520">NAD</keyword>
<protein>
    <recommendedName>
        <fullName evidence="4">Aldehyde dehydrogenase</fullName>
    </recommendedName>
</protein>
<dbReference type="InterPro" id="IPR016163">
    <property type="entry name" value="Ald_DH_C"/>
</dbReference>
<dbReference type="PANTHER" id="PTHR43570">
    <property type="entry name" value="ALDEHYDE DEHYDROGENASE"/>
    <property type="match status" value="1"/>
</dbReference>
<comment type="similarity">
    <text evidence="1 4">Belongs to the aldehyde dehydrogenase family.</text>
</comment>
<accession>A0A4R0X7F9</accession>
<dbReference type="SUPFAM" id="SSF53720">
    <property type="entry name" value="ALDH-like"/>
    <property type="match status" value="1"/>
</dbReference>
<feature type="domain" description="Aldehyde dehydrogenase" evidence="5">
    <location>
        <begin position="29"/>
        <end position="441"/>
    </location>
</feature>
<evidence type="ECO:0000313" key="7">
    <source>
        <dbReference type="Proteomes" id="UP000294200"/>
    </source>
</evidence>
<reference evidence="6 7" key="1">
    <citation type="submission" date="2017-02" db="EMBL/GenBank/DDBJ databases">
        <title>Paraburkholderia sophoroidis sp. nov. and Paraburkholderia steynii sp. nov. rhizobial symbionts of the fynbos legume Hypocalyptus sophoroides.</title>
        <authorList>
            <person name="Steenkamp E.T."/>
            <person name="Beukes C.W."/>
            <person name="Van Zyl E."/>
            <person name="Avontuur J."/>
            <person name="Chan W.Y."/>
            <person name="Hassen A."/>
            <person name="Palmer M."/>
            <person name="Mthombeni L."/>
            <person name="Phalane F."/>
            <person name="Sereme K."/>
            <person name="Venter S.N."/>
        </authorList>
    </citation>
    <scope>NUCLEOTIDE SEQUENCE [LARGE SCALE GENOMIC DNA]</scope>
    <source>
        <strain evidence="6 7">HC1.1ba</strain>
    </source>
</reference>
<dbReference type="GO" id="GO:0006081">
    <property type="term" value="P:aldehyde metabolic process"/>
    <property type="evidence" value="ECO:0007669"/>
    <property type="project" value="InterPro"/>
</dbReference>
<dbReference type="Proteomes" id="UP000294200">
    <property type="component" value="Unassembled WGS sequence"/>
</dbReference>
<dbReference type="InterPro" id="IPR016162">
    <property type="entry name" value="Ald_DH_N"/>
</dbReference>
<dbReference type="EMBL" id="MWML01000254">
    <property type="protein sequence ID" value="TCG04415.1"/>
    <property type="molecule type" value="Genomic_DNA"/>
</dbReference>
<dbReference type="Gene3D" id="3.40.309.10">
    <property type="entry name" value="Aldehyde Dehydrogenase, Chain A, domain 2"/>
    <property type="match status" value="1"/>
</dbReference>
<keyword evidence="7" id="KW-1185">Reference proteome</keyword>
<dbReference type="InterPro" id="IPR015590">
    <property type="entry name" value="Aldehyde_DH_dom"/>
</dbReference>
<evidence type="ECO:0000256" key="2">
    <source>
        <dbReference type="ARBA" id="ARBA00023002"/>
    </source>
</evidence>
<evidence type="ECO:0000259" key="5">
    <source>
        <dbReference type="Pfam" id="PF00171"/>
    </source>
</evidence>
<comment type="caution">
    <text evidence="6">The sequence shown here is derived from an EMBL/GenBank/DDBJ whole genome shotgun (WGS) entry which is preliminary data.</text>
</comment>
<dbReference type="InterPro" id="IPR016161">
    <property type="entry name" value="Ald_DH/histidinol_DH"/>
</dbReference>
<gene>
    <name evidence="6" type="ORF">BZM27_41015</name>
</gene>
<evidence type="ECO:0000313" key="6">
    <source>
        <dbReference type="EMBL" id="TCG04415.1"/>
    </source>
</evidence>
<dbReference type="GO" id="GO:0005737">
    <property type="term" value="C:cytoplasm"/>
    <property type="evidence" value="ECO:0007669"/>
    <property type="project" value="TreeGrafter"/>
</dbReference>
<organism evidence="6 7">
    <name type="scientific">Paraburkholderia steynii</name>
    <dbReference type="NCBI Taxonomy" id="1245441"/>
    <lineage>
        <taxon>Bacteria</taxon>
        <taxon>Pseudomonadati</taxon>
        <taxon>Pseudomonadota</taxon>
        <taxon>Betaproteobacteria</taxon>
        <taxon>Burkholderiales</taxon>
        <taxon>Burkholderiaceae</taxon>
        <taxon>Paraburkholderia</taxon>
    </lineage>
</organism>
<evidence type="ECO:0000256" key="1">
    <source>
        <dbReference type="ARBA" id="ARBA00009986"/>
    </source>
</evidence>
<sequence>MKNDRPDIAALEELLREQRAAYLRAPYPTWDQRAAHLKALREVLLDNRDMLADAMHADFGNRAKEEILLAEFLLVKEEIDGALRHGKRWMKTQRRATNKWLLPARAKVVPQPLGVVGIIVPWNYPVLLAAGPLISALTAGNRAIIKMSELTPRTSLLFEQLISQTFARDHVAVVNGDAALAAAFSAQPFDHLLFTGSTKVGHELMRAAARASDARDARTRRKSPAIVGPQARFDYAVDSIVAGKTLNAGQTCIAPDYVLVPRGKEQAFIERARLRMARLYPDFARNPDYTSIISSRHFERLQRLADEAREQGAQLHTLTDAAPDASARRFPLVAVTQAPDTSTLMQEEIFGPLLPVIPYDSLDDAIAYVNARPRPLSLYLYDDDKAAIARVTHETIAGGMSVNETLMHLACESLPFGGVGASGMGAYHGYEGFVTFSKMKPVLTQARFNARGLITPPYGRRVRALLSLMMRF</sequence>
<dbReference type="AlphaFoldDB" id="A0A4R0X7F9"/>